<dbReference type="HOGENOM" id="CLU_1068208_0_0_9"/>
<evidence type="ECO:0000313" key="1">
    <source>
        <dbReference type="EMBL" id="BAH41610.1"/>
    </source>
</evidence>
<organism evidence="1 2">
    <name type="scientific">Brevibacillus brevis (strain 47 / JCM 6285 / NBRC 100599)</name>
    <dbReference type="NCBI Taxonomy" id="358681"/>
    <lineage>
        <taxon>Bacteria</taxon>
        <taxon>Bacillati</taxon>
        <taxon>Bacillota</taxon>
        <taxon>Bacilli</taxon>
        <taxon>Bacillales</taxon>
        <taxon>Paenibacillaceae</taxon>
        <taxon>Brevibacillus</taxon>
    </lineage>
</organism>
<proteinExistence type="predicted"/>
<protein>
    <submittedName>
        <fullName evidence="1">Uncharacterized protein</fullName>
    </submittedName>
</protein>
<name>C0Z483_BREBN</name>
<dbReference type="AlphaFoldDB" id="C0Z483"/>
<dbReference type="Proteomes" id="UP000001877">
    <property type="component" value="Chromosome"/>
</dbReference>
<sequence>MKKMPLPATNGQLRSKVSDMQIGDYVKCWYSFHGTSGSLSDSPAGILVGLGTDTFSTAEEKPLAGESTTNNSKLFYFVKVAKGLLIADRVCQHSISWDALNAGKVIQGNPYSFSTSSNISQGYASSENISGTLRSLTGGVAYADANENKTLDARLSNGTCFPVNNEYDKYLMGFPQSMIKNGYTVDDVFHYKVRFTTTQDTTMTGSRISSTGTIEVQDNTWRVGRGSEDNFPIWKGLGMGKTSIAYASTGFRPVFEYKEV</sequence>
<dbReference type="STRING" id="358681.BBR47_06330"/>
<dbReference type="eggNOG" id="ENOG5034BSF">
    <property type="taxonomic scope" value="Bacteria"/>
</dbReference>
<accession>C0Z483</accession>
<reference evidence="1 2" key="1">
    <citation type="submission" date="2005-03" db="EMBL/GenBank/DDBJ databases">
        <title>Brevibacillus brevis strain 47, complete genome.</title>
        <authorList>
            <person name="Hosoyama A."/>
            <person name="Yamada R."/>
            <person name="Hongo Y."/>
            <person name="Terui Y."/>
            <person name="Ankai A."/>
            <person name="Masuyama W."/>
            <person name="Sekiguchi M."/>
            <person name="Takeda T."/>
            <person name="Asano K."/>
            <person name="Ohji S."/>
            <person name="Ichikawa N."/>
            <person name="Narita S."/>
            <person name="Aoki N."/>
            <person name="Miura H."/>
            <person name="Matsushita S."/>
            <person name="Sekigawa T."/>
            <person name="Yamagata H."/>
            <person name="Yoshikawa H."/>
            <person name="Udaka S."/>
            <person name="Tanikawa S."/>
            <person name="Fujita N."/>
        </authorList>
    </citation>
    <scope>NUCLEOTIDE SEQUENCE [LARGE SCALE GENOMIC DNA]</scope>
    <source>
        <strain evidence="2">47 / JCM 6285 / NBRC 100599</strain>
    </source>
</reference>
<evidence type="ECO:0000313" key="2">
    <source>
        <dbReference type="Proteomes" id="UP000001877"/>
    </source>
</evidence>
<dbReference type="EMBL" id="AP008955">
    <property type="protein sequence ID" value="BAH41610.1"/>
    <property type="molecule type" value="Genomic_DNA"/>
</dbReference>
<gene>
    <name evidence="1" type="ordered locus">BBR47_06330</name>
</gene>
<dbReference type="KEGG" id="bbe:BBR47_06330"/>
<keyword evidence="2" id="KW-1185">Reference proteome</keyword>